<feature type="binding site" evidence="7">
    <location>
        <position position="106"/>
    </location>
    <ligand>
        <name>S-adenosyl-L-methionine</name>
        <dbReference type="ChEBI" id="CHEBI:59789"/>
    </ligand>
</feature>
<dbReference type="GO" id="GO:0005737">
    <property type="term" value="C:cytoplasm"/>
    <property type="evidence" value="ECO:0007669"/>
    <property type="project" value="UniProtKB-SubCell"/>
</dbReference>
<feature type="binding site" evidence="7">
    <location>
        <position position="87"/>
    </location>
    <ligand>
        <name>S-adenosyl-L-methionine</name>
        <dbReference type="ChEBI" id="CHEBI:59789"/>
    </ligand>
</feature>
<dbReference type="EMBL" id="MT631047">
    <property type="protein sequence ID" value="QNO44953.1"/>
    <property type="molecule type" value="Genomic_DNA"/>
</dbReference>
<feature type="binding site" evidence="7">
    <location>
        <position position="65"/>
    </location>
    <ligand>
        <name>S-adenosyl-L-methionine</name>
        <dbReference type="ChEBI" id="CHEBI:59789"/>
    </ligand>
</feature>
<reference evidence="10" key="1">
    <citation type="submission" date="2020-06" db="EMBL/GenBank/DDBJ databases">
        <title>Unique genomic features of the anaerobic methanotrophic archaea.</title>
        <authorList>
            <person name="Chadwick G.L."/>
            <person name="Skennerton C.T."/>
            <person name="Laso-Perez R."/>
            <person name="Leu A.O."/>
            <person name="Speth D.R."/>
            <person name="Yu H."/>
            <person name="Morgan-Lang C."/>
            <person name="Hatzenpichler R."/>
            <person name="Goudeau D."/>
            <person name="Malmstrom R."/>
            <person name="Brazelton W.J."/>
            <person name="Woyke T."/>
            <person name="Hallam S.J."/>
            <person name="Tyson G.W."/>
            <person name="Wegener G."/>
            <person name="Boetius A."/>
            <person name="Orphan V."/>
        </authorList>
    </citation>
    <scope>NUCLEOTIDE SEQUENCE</scope>
</reference>
<evidence type="ECO:0000256" key="5">
    <source>
        <dbReference type="ARBA" id="ARBA00022679"/>
    </source>
</evidence>
<dbReference type="InterPro" id="IPR007209">
    <property type="entry name" value="RNaseL-inhib-like_metal-bd_dom"/>
</dbReference>
<dbReference type="NCBIfam" id="NF002621">
    <property type="entry name" value="PRK02287.1"/>
    <property type="match status" value="1"/>
</dbReference>
<dbReference type="AlphaFoldDB" id="A0A7G9Y9A9"/>
<feature type="domain" description="RNase L inhibitor RLI-like possible metal-binding" evidence="9">
    <location>
        <begin position="3"/>
        <end position="28"/>
    </location>
</feature>
<keyword evidence="2 7" id="KW-0963">Cytoplasm</keyword>
<evidence type="ECO:0000256" key="2">
    <source>
        <dbReference type="ARBA" id="ARBA00022490"/>
    </source>
</evidence>
<gene>
    <name evidence="10" type="ORF">FCKFGMDP_00018</name>
    <name evidence="12" type="ORF">OCBDJLBC_00011</name>
    <name evidence="11" type="ORF">PLKAOPFF_00005</name>
</gene>
<dbReference type="GO" id="GO:0000455">
    <property type="term" value="P:enzyme-directed rRNA pseudouridine synthesis"/>
    <property type="evidence" value="ECO:0007669"/>
    <property type="project" value="UniProtKB-UniRule"/>
</dbReference>
<evidence type="ECO:0000313" key="12">
    <source>
        <dbReference type="EMBL" id="QNO45048.1"/>
    </source>
</evidence>
<comment type="subcellular location">
    <subcellularLocation>
        <location evidence="7">Cytoplasm</location>
    </subcellularLocation>
</comment>
<name>A0A7G9Y9A9_9EURY</name>
<dbReference type="GO" id="GO:1904047">
    <property type="term" value="F:S-adenosyl-L-methionine binding"/>
    <property type="evidence" value="ECO:0007669"/>
    <property type="project" value="UniProtKB-UniRule"/>
</dbReference>
<keyword evidence="6 7" id="KW-0949">S-adenosyl-L-methionine</keyword>
<dbReference type="PANTHER" id="PTHR20426">
    <property type="entry name" value="RIBOSOME BIOGENESIS PROTEIN TSR3 HOMOLOG"/>
    <property type="match status" value="1"/>
</dbReference>
<dbReference type="Pfam" id="PF04068">
    <property type="entry name" value="Fer4_RLI"/>
    <property type="match status" value="1"/>
</dbReference>
<evidence type="ECO:0000256" key="7">
    <source>
        <dbReference type="HAMAP-Rule" id="MF_01116"/>
    </source>
</evidence>
<accession>A0A7G9Y9A9</accession>
<keyword evidence="5 7" id="KW-0808">Transferase</keyword>
<feature type="domain" description="16S/18S rRNA aminocarboxypropyltransferase Tsr3 C-terminal" evidence="8">
    <location>
        <begin position="41"/>
        <end position="164"/>
    </location>
</feature>
<organism evidence="10">
    <name type="scientific">Candidatus Methanogaster sp. ANME-2c ERB4</name>
    <dbReference type="NCBI Taxonomy" id="2759911"/>
    <lineage>
        <taxon>Archaea</taxon>
        <taxon>Methanobacteriati</taxon>
        <taxon>Methanobacteriota</taxon>
        <taxon>Stenosarchaea group</taxon>
        <taxon>Methanomicrobia</taxon>
        <taxon>Methanosarcinales</taxon>
        <taxon>ANME-2 cluster</taxon>
        <taxon>Candidatus Methanogasteraceae</taxon>
        <taxon>Candidatus Methanogaster</taxon>
    </lineage>
</organism>
<dbReference type="InterPro" id="IPR022968">
    <property type="entry name" value="Tsr3-like"/>
</dbReference>
<dbReference type="EMBL" id="MT630988">
    <property type="protein sequence ID" value="QNO44593.1"/>
    <property type="molecule type" value="Genomic_DNA"/>
</dbReference>
<evidence type="ECO:0000256" key="4">
    <source>
        <dbReference type="ARBA" id="ARBA00022552"/>
    </source>
</evidence>
<comment type="caution">
    <text evidence="7">Lacks conserved residue(s) required for the propagation of feature annotation.</text>
</comment>
<evidence type="ECO:0000313" key="10">
    <source>
        <dbReference type="EMBL" id="QNO44593.1"/>
    </source>
</evidence>
<sequence>MLPLYLYHANQCDPKRCTGRKLLRFGLAQKRSPSELPRRSILLSPFSERALAPDDAQACKGISALDISWEHAEEIFRSLRHVKQRALPYLVAANPVNFGKPFKLTTAEAFAAALYILCEPEQSRLVLEKFNWGHTFHELNRELLDEYAHARDSSEVVAIQSEYIW</sequence>
<dbReference type="HAMAP" id="MF_01116">
    <property type="entry name" value="TSR3"/>
    <property type="match status" value="1"/>
</dbReference>
<dbReference type="EC" id="2.5.1.157" evidence="7"/>
<feature type="binding site" evidence="7">
    <location>
        <position position="18"/>
    </location>
    <ligand>
        <name>S-adenosyl-L-methionine</name>
        <dbReference type="ChEBI" id="CHEBI:59789"/>
    </ligand>
</feature>
<dbReference type="EMBL" id="MT631061">
    <property type="protein sequence ID" value="QNO45048.1"/>
    <property type="molecule type" value="Genomic_DNA"/>
</dbReference>
<evidence type="ECO:0000256" key="3">
    <source>
        <dbReference type="ARBA" id="ARBA00022517"/>
    </source>
</evidence>
<dbReference type="PANTHER" id="PTHR20426:SF0">
    <property type="entry name" value="18S RRNA AMINOCARBOXYPROPYLTRANSFERASE"/>
    <property type="match status" value="1"/>
</dbReference>
<dbReference type="InterPro" id="IPR007177">
    <property type="entry name" value="Tsr3_C"/>
</dbReference>
<comment type="similarity">
    <text evidence="7">Belongs to the TDD superfamily. TSR3 family.</text>
</comment>
<dbReference type="GO" id="GO:0106388">
    <property type="term" value="F:rRNA small subunit aminocarboxypropyltransferase activity"/>
    <property type="evidence" value="ECO:0007669"/>
    <property type="project" value="UniProtKB-EC"/>
</dbReference>
<dbReference type="Pfam" id="PF04034">
    <property type="entry name" value="Ribo_biogen_C"/>
    <property type="match status" value="1"/>
</dbReference>
<keyword evidence="3 7" id="KW-0690">Ribosome biogenesis</keyword>
<evidence type="ECO:0000259" key="9">
    <source>
        <dbReference type="Pfam" id="PF04068"/>
    </source>
</evidence>
<keyword evidence="4 7" id="KW-0698">rRNA processing</keyword>
<evidence type="ECO:0000256" key="1">
    <source>
        <dbReference type="ARBA" id="ARBA00014114"/>
    </source>
</evidence>
<proteinExistence type="inferred from homology"/>
<protein>
    <recommendedName>
        <fullName evidence="1 7">16S rRNA aminocarboxypropyltransferase</fullName>
        <ecNumber evidence="7">2.5.1.157</ecNumber>
    </recommendedName>
</protein>
<evidence type="ECO:0000313" key="11">
    <source>
        <dbReference type="EMBL" id="QNO44953.1"/>
    </source>
</evidence>
<comment type="catalytic activity">
    <reaction evidence="7">
        <text>an N(1)-methylpseudouridine in rRNA + S-adenosyl-L-methionine = N(1)-methyl-N(3)-[(3S)-3-amino-3-carboxypropyl]pseudouridine in rRNA + S-methyl-5'-thioadenosine + H(+)</text>
        <dbReference type="Rhea" id="RHEA:63296"/>
        <dbReference type="Rhea" id="RHEA-COMP:11634"/>
        <dbReference type="Rhea" id="RHEA-COMP:16310"/>
        <dbReference type="ChEBI" id="CHEBI:15378"/>
        <dbReference type="ChEBI" id="CHEBI:17509"/>
        <dbReference type="ChEBI" id="CHEBI:59789"/>
        <dbReference type="ChEBI" id="CHEBI:74890"/>
        <dbReference type="ChEBI" id="CHEBI:146234"/>
        <dbReference type="EC" id="2.5.1.157"/>
    </reaction>
</comment>
<comment type="function">
    <text evidence="7">Aminocarboxypropyltransferase that catalyzes the aminocarboxypropyl transfer on pseudouridine corresponding to position 914 in M.jannaschii 16S rRNA. It constitutes the last step in biosynthesis of the hypermodified N1-methyl-N3-(3-amino-3-carboxypropyl) pseudouridine (m1acp3-Psi).</text>
</comment>
<evidence type="ECO:0000256" key="6">
    <source>
        <dbReference type="ARBA" id="ARBA00022691"/>
    </source>
</evidence>
<evidence type="ECO:0000259" key="8">
    <source>
        <dbReference type="Pfam" id="PF04034"/>
    </source>
</evidence>